<dbReference type="SMART" id="SM00228">
    <property type="entry name" value="PDZ"/>
    <property type="match status" value="1"/>
</dbReference>
<proteinExistence type="inferred from homology"/>
<keyword evidence="9" id="KW-1185">Reference proteome</keyword>
<dbReference type="NCBIfam" id="TIGR00225">
    <property type="entry name" value="prc"/>
    <property type="match status" value="1"/>
</dbReference>
<dbReference type="GO" id="GO:0030288">
    <property type="term" value="C:outer membrane-bounded periplasmic space"/>
    <property type="evidence" value="ECO:0007669"/>
    <property type="project" value="TreeGrafter"/>
</dbReference>
<dbReference type="InterPro" id="IPR029045">
    <property type="entry name" value="ClpP/crotonase-like_dom_sf"/>
</dbReference>
<evidence type="ECO:0000256" key="2">
    <source>
        <dbReference type="ARBA" id="ARBA00022670"/>
    </source>
</evidence>
<keyword evidence="4 5" id="KW-0720">Serine protease</keyword>
<dbReference type="PROSITE" id="PS50106">
    <property type="entry name" value="PDZ"/>
    <property type="match status" value="1"/>
</dbReference>
<keyword evidence="3 5" id="KW-0378">Hydrolase</keyword>
<dbReference type="SUPFAM" id="SSF50156">
    <property type="entry name" value="PDZ domain-like"/>
    <property type="match status" value="1"/>
</dbReference>
<dbReference type="Pfam" id="PF17804">
    <property type="entry name" value="TSP_NTD"/>
    <property type="match status" value="1"/>
</dbReference>
<dbReference type="Gene3D" id="2.30.42.10">
    <property type="match status" value="1"/>
</dbReference>
<dbReference type="CDD" id="cd07560">
    <property type="entry name" value="Peptidase_S41_CPP"/>
    <property type="match status" value="1"/>
</dbReference>
<dbReference type="Pfam" id="PF00595">
    <property type="entry name" value="PDZ"/>
    <property type="match status" value="1"/>
</dbReference>
<accession>A0A9X2ZPL6</accession>
<reference evidence="8" key="1">
    <citation type="submission" date="2022-10" db="EMBL/GenBank/DDBJ databases">
        <title>Two novel species of Flavobacterium.</title>
        <authorList>
            <person name="Liu Q."/>
            <person name="Xin Y.-H."/>
        </authorList>
    </citation>
    <scope>NUCLEOTIDE SEQUENCE</scope>
    <source>
        <strain evidence="8">LS1R47</strain>
    </source>
</reference>
<dbReference type="GO" id="GO:0007165">
    <property type="term" value="P:signal transduction"/>
    <property type="evidence" value="ECO:0007669"/>
    <property type="project" value="TreeGrafter"/>
</dbReference>
<evidence type="ECO:0000256" key="5">
    <source>
        <dbReference type="RuleBase" id="RU004404"/>
    </source>
</evidence>
<dbReference type="RefSeq" id="WP_264285825.1">
    <property type="nucleotide sequence ID" value="NZ_JAOZEV010000002.1"/>
</dbReference>
<dbReference type="AlphaFoldDB" id="A0A9X2ZPL6"/>
<dbReference type="InterPro" id="IPR036034">
    <property type="entry name" value="PDZ_sf"/>
</dbReference>
<evidence type="ECO:0000256" key="4">
    <source>
        <dbReference type="ARBA" id="ARBA00022825"/>
    </source>
</evidence>
<feature type="compositionally biased region" description="Polar residues" evidence="6">
    <location>
        <begin position="707"/>
        <end position="717"/>
    </location>
</feature>
<dbReference type="Pfam" id="PF11818">
    <property type="entry name" value="DUF3340"/>
    <property type="match status" value="1"/>
</dbReference>
<comment type="similarity">
    <text evidence="1 5">Belongs to the peptidase S41A family.</text>
</comment>
<dbReference type="PANTHER" id="PTHR32060">
    <property type="entry name" value="TAIL-SPECIFIC PROTEASE"/>
    <property type="match status" value="1"/>
</dbReference>
<dbReference type="Proteomes" id="UP001151133">
    <property type="component" value="Unassembled WGS sequence"/>
</dbReference>
<feature type="region of interest" description="Disordered" evidence="6">
    <location>
        <begin position="707"/>
        <end position="729"/>
    </location>
</feature>
<dbReference type="InterPro" id="IPR020992">
    <property type="entry name" value="Tail_Prtase_C"/>
</dbReference>
<name>A0A9X2ZPL6_9FLAO</name>
<dbReference type="InterPro" id="IPR040573">
    <property type="entry name" value="TSP_N"/>
</dbReference>
<dbReference type="GO" id="GO:0006508">
    <property type="term" value="P:proteolysis"/>
    <property type="evidence" value="ECO:0007669"/>
    <property type="project" value="UniProtKB-KW"/>
</dbReference>
<dbReference type="Pfam" id="PF03572">
    <property type="entry name" value="Peptidase_S41"/>
    <property type="match status" value="1"/>
</dbReference>
<dbReference type="InterPro" id="IPR001478">
    <property type="entry name" value="PDZ"/>
</dbReference>
<dbReference type="EC" id="3.4.21.102" evidence="8"/>
<dbReference type="Gene3D" id="3.90.226.10">
    <property type="entry name" value="2-enoyl-CoA Hydratase, Chain A, domain 1"/>
    <property type="match status" value="1"/>
</dbReference>
<dbReference type="InterPro" id="IPR005151">
    <property type="entry name" value="Tail-specific_protease"/>
</dbReference>
<evidence type="ECO:0000259" key="7">
    <source>
        <dbReference type="PROSITE" id="PS50106"/>
    </source>
</evidence>
<evidence type="ECO:0000256" key="1">
    <source>
        <dbReference type="ARBA" id="ARBA00009179"/>
    </source>
</evidence>
<keyword evidence="2 5" id="KW-0645">Protease</keyword>
<dbReference type="SMART" id="SM00245">
    <property type="entry name" value="TSPc"/>
    <property type="match status" value="1"/>
</dbReference>
<gene>
    <name evidence="8" type="ORF">OIU80_04375</name>
</gene>
<organism evidence="8 9">
    <name type="scientific">Flavobacterium frigoritolerans</name>
    <dbReference type="NCBI Taxonomy" id="2987686"/>
    <lineage>
        <taxon>Bacteria</taxon>
        <taxon>Pseudomonadati</taxon>
        <taxon>Bacteroidota</taxon>
        <taxon>Flavobacteriia</taxon>
        <taxon>Flavobacteriales</taxon>
        <taxon>Flavobacteriaceae</taxon>
        <taxon>Flavobacterium</taxon>
    </lineage>
</organism>
<dbReference type="InterPro" id="IPR004447">
    <property type="entry name" value="Peptidase_S41A"/>
</dbReference>
<evidence type="ECO:0000256" key="3">
    <source>
        <dbReference type="ARBA" id="ARBA00022801"/>
    </source>
</evidence>
<sequence length="729" mass="82884">MNAIIKFMKRNYKIILAVICLSATLFAFKINSDKGIDPDPNKDKMLLELLAFVIEKGHYSPPVMNDEFSKGVYKDYIEALDPSKRFFLQSDIDEFAKYELQLDDQFVNKDLTFFNLTYARLMKRMEEGKKRYKLILAHPFNYKVDETFSTDYENSPYAKTSAEMVEKWRKQIKLSTLSSLVTKENIEAEKKVKDPAYKEKTFEVLEKETRDNSLKSLDEYFGFIKDLQRSDWFSVYVNSIMARFDPHTSYFAPEEKERFDVNISGKLEGIGAKLQKKNDFTEISELISGGPAWRGKELEAGDLIIKVGQGTDEPVDVVGMRLDDVVKKIKGHKGTEVRLTVKKVDGTIKVISIIRDIVEIEETYAKSSIVDKNGLKYGVIYLPKFYIDFENKDGRDAGKDIALEVERLKKENVNGIILDVRDDGGGSLSTVVDIAGLFIEQGPIVQIKSAGRKKEVLYDRDKKIEWDGPLVIMVNGFSASASEILAAAIQDYKRGVIIGSKQTYGKGTVQNVIDLNQFVRSSDFGDLGALKITTQKFYRINGGSTQLEGVRSDIVAPDRYAYLKMGERDIDNAMPWDKIDPAEYTTWNNNSSFNQAIANSKARIAQNPQFKLIEDNAKWIDTKSKENSYSLNIADFKKAQTEVEAEAKKYKPITDYKNSLEFTSLPYEIAEMAKDPTLKEKRESWHQALSKDIYVEEAINVLDDLQSQSTARQNSVPARSKKDKLASKL</sequence>
<comment type="caution">
    <text evidence="8">The sequence shown here is derived from an EMBL/GenBank/DDBJ whole genome shotgun (WGS) entry which is preliminary data.</text>
</comment>
<dbReference type="SUPFAM" id="SSF52096">
    <property type="entry name" value="ClpP/crotonase"/>
    <property type="match status" value="1"/>
</dbReference>
<dbReference type="EMBL" id="JAOZEV010000002">
    <property type="protein sequence ID" value="MCV9931508.1"/>
    <property type="molecule type" value="Genomic_DNA"/>
</dbReference>
<evidence type="ECO:0000256" key="6">
    <source>
        <dbReference type="SAM" id="MobiDB-lite"/>
    </source>
</evidence>
<dbReference type="PANTHER" id="PTHR32060:SF22">
    <property type="entry name" value="CARBOXYL-TERMINAL-PROCESSING PEPTIDASE 3, CHLOROPLASTIC"/>
    <property type="match status" value="1"/>
</dbReference>
<feature type="domain" description="PDZ" evidence="7">
    <location>
        <begin position="260"/>
        <end position="330"/>
    </location>
</feature>
<evidence type="ECO:0000313" key="9">
    <source>
        <dbReference type="Proteomes" id="UP001151133"/>
    </source>
</evidence>
<protein>
    <submittedName>
        <fullName evidence="8">Carboxy terminal-processing peptidase</fullName>
        <ecNumber evidence="8">3.4.21.102</ecNumber>
    </submittedName>
</protein>
<dbReference type="GO" id="GO:0004252">
    <property type="term" value="F:serine-type endopeptidase activity"/>
    <property type="evidence" value="ECO:0007669"/>
    <property type="project" value="UniProtKB-EC"/>
</dbReference>
<dbReference type="CDD" id="cd06782">
    <property type="entry name" value="cpPDZ_CPP-like"/>
    <property type="match status" value="1"/>
</dbReference>
<evidence type="ECO:0000313" key="8">
    <source>
        <dbReference type="EMBL" id="MCV9931508.1"/>
    </source>
</evidence>